<dbReference type="RefSeq" id="WP_289473901.1">
    <property type="nucleotide sequence ID" value="NZ_JAUCMN010000007.1"/>
</dbReference>
<organism evidence="8 9">
    <name type="scientific">Curtobacterium caseinilyticum</name>
    <dbReference type="NCBI Taxonomy" id="3055137"/>
    <lineage>
        <taxon>Bacteria</taxon>
        <taxon>Bacillati</taxon>
        <taxon>Actinomycetota</taxon>
        <taxon>Actinomycetes</taxon>
        <taxon>Micrococcales</taxon>
        <taxon>Microbacteriaceae</taxon>
        <taxon>Curtobacterium</taxon>
    </lineage>
</organism>
<feature type="transmembrane region" description="Helical" evidence="6">
    <location>
        <begin position="62"/>
        <end position="84"/>
    </location>
</feature>
<feature type="transmembrane region" description="Helical" evidence="6">
    <location>
        <begin position="610"/>
        <end position="631"/>
    </location>
</feature>
<dbReference type="InterPro" id="IPR019108">
    <property type="entry name" value="Caa3_assmbl_CtaG-rel"/>
</dbReference>
<keyword evidence="3 6" id="KW-0812">Transmembrane</keyword>
<feature type="transmembrane region" description="Helical" evidence="6">
    <location>
        <begin position="382"/>
        <end position="399"/>
    </location>
</feature>
<feature type="transmembrane region" description="Helical" evidence="6">
    <location>
        <begin position="278"/>
        <end position="296"/>
    </location>
</feature>
<reference evidence="8 9" key="1">
    <citation type="submission" date="2023-06" db="EMBL/GenBank/DDBJ databases">
        <authorList>
            <person name="Feng G."/>
            <person name="Li J."/>
            <person name="Zhu H."/>
        </authorList>
    </citation>
    <scope>NUCLEOTIDE SEQUENCE [LARGE SCALE GENOMIC DNA]</scope>
    <source>
        <strain evidence="8 9">RHCKG28</strain>
    </source>
</reference>
<evidence type="ECO:0000256" key="4">
    <source>
        <dbReference type="ARBA" id="ARBA00022989"/>
    </source>
</evidence>
<dbReference type="PANTHER" id="PTHR34820">
    <property type="entry name" value="INNER MEMBRANE PROTEIN YEBZ"/>
    <property type="match status" value="1"/>
</dbReference>
<feature type="transmembrane region" description="Helical" evidence="6">
    <location>
        <begin position="104"/>
        <end position="132"/>
    </location>
</feature>
<evidence type="ECO:0000256" key="5">
    <source>
        <dbReference type="ARBA" id="ARBA00023136"/>
    </source>
</evidence>
<feature type="transmembrane region" description="Helical" evidence="6">
    <location>
        <begin position="242"/>
        <end position="266"/>
    </location>
</feature>
<name>A0ABT7TRR4_9MICO</name>
<proteinExistence type="predicted"/>
<feature type="domain" description="Copper resistance protein D" evidence="7">
    <location>
        <begin position="240"/>
        <end position="338"/>
    </location>
</feature>
<dbReference type="InterPro" id="IPR032694">
    <property type="entry name" value="CopC/D"/>
</dbReference>
<feature type="transmembrane region" description="Helical" evidence="6">
    <location>
        <begin position="563"/>
        <end position="590"/>
    </location>
</feature>
<evidence type="ECO:0000256" key="6">
    <source>
        <dbReference type="SAM" id="Phobius"/>
    </source>
</evidence>
<feature type="transmembrane region" description="Helical" evidence="6">
    <location>
        <begin position="177"/>
        <end position="198"/>
    </location>
</feature>
<protein>
    <submittedName>
        <fullName evidence="8">Cytochrome c oxidase assembly protein</fullName>
    </submittedName>
</protein>
<comment type="subcellular location">
    <subcellularLocation>
        <location evidence="1">Cell membrane</location>
        <topology evidence="1">Multi-pass membrane protein</topology>
    </subcellularLocation>
</comment>
<dbReference type="EMBL" id="JAUCMN010000007">
    <property type="protein sequence ID" value="MDM7892186.1"/>
    <property type="molecule type" value="Genomic_DNA"/>
</dbReference>
<evidence type="ECO:0000313" key="9">
    <source>
        <dbReference type="Proteomes" id="UP001236404"/>
    </source>
</evidence>
<keyword evidence="9" id="KW-1185">Reference proteome</keyword>
<feature type="transmembrane region" description="Helical" evidence="6">
    <location>
        <begin position="317"/>
        <end position="339"/>
    </location>
</feature>
<keyword evidence="5 6" id="KW-0472">Membrane</keyword>
<dbReference type="Pfam" id="PF05425">
    <property type="entry name" value="CopD"/>
    <property type="match status" value="1"/>
</dbReference>
<feature type="transmembrane region" description="Helical" evidence="6">
    <location>
        <begin position="152"/>
        <end position="170"/>
    </location>
</feature>
<feature type="transmembrane region" description="Helical" evidence="6">
    <location>
        <begin position="20"/>
        <end position="42"/>
    </location>
</feature>
<evidence type="ECO:0000313" key="8">
    <source>
        <dbReference type="EMBL" id="MDM7892186.1"/>
    </source>
</evidence>
<feature type="transmembrane region" description="Helical" evidence="6">
    <location>
        <begin position="210"/>
        <end position="230"/>
    </location>
</feature>
<evidence type="ECO:0000256" key="2">
    <source>
        <dbReference type="ARBA" id="ARBA00022475"/>
    </source>
</evidence>
<dbReference type="InterPro" id="IPR008457">
    <property type="entry name" value="Cu-R_CopD_dom"/>
</dbReference>
<sequence length="671" mass="71979">MTAPTASQQLSRQGANTVTVLTVAVPVALGCALLGLTMTGALNEETQLVDAGSLVRWGMPVARVLHDAMAAVTVGLLIVAAFALPARRTDHGAVSSVQHRAARWAATSGAVWFLAAVAGIVFTGANTIGAPIGSAVFNRIFPEFLFRLEAGQVYLVSAIAALIATVLAAFATRVTTLAVATVAALFALLPLSLSGHAAGSLEHANAVNSLAIHLVGVCVWVGGLVAVLLLRTRTKGATGRVIARYSALAGWAFGAVAFSGVVNASLRLTGPLDLVTTSYGWLITVKAGALVLLGVAGAVQRRKIVPGLLREPTNRRLFVRFALAEIVFMAIAIGASVAVSRSQPPIPQAPTVGADTRDGLIGYTYPDPQTLQRFLTAWHWDWVWTALAVTGIVWYLLAVRKLRQRGDRWPIGRTISWVLGCAVFIWTMNGGPAVYGMIHFSSHMIQHMLLMMFVPLPLVLGGPVLLALRTLPIRNDGSRGAREWLLLFVHSKWMQFLAQPAVAGVIFAGSLVAFYFTGAFQASMQSHEWHVAMVLHFVLSGYLFFWVFVGIDPGPRRPPYPILIIALLATLAFHAFFGVAVMSSATVYALDWFRALGQTDTAALLADQRTGGGIAWGAGELPMVFVALLVVRNWRRSEERTAKRLDRQADRDGDADLTAYNDRLAALNDRD</sequence>
<evidence type="ECO:0000256" key="3">
    <source>
        <dbReference type="ARBA" id="ARBA00022692"/>
    </source>
</evidence>
<dbReference type="Proteomes" id="UP001236404">
    <property type="component" value="Unassembled WGS sequence"/>
</dbReference>
<accession>A0ABT7TRR4</accession>
<keyword evidence="2" id="KW-1003">Cell membrane</keyword>
<gene>
    <name evidence="8" type="ORF">QUG93_10850</name>
</gene>
<comment type="caution">
    <text evidence="8">The sequence shown here is derived from an EMBL/GenBank/DDBJ whole genome shotgun (WGS) entry which is preliminary data.</text>
</comment>
<feature type="transmembrane region" description="Helical" evidence="6">
    <location>
        <begin position="411"/>
        <end position="428"/>
    </location>
</feature>
<dbReference type="PANTHER" id="PTHR34820:SF4">
    <property type="entry name" value="INNER MEMBRANE PROTEIN YEBZ"/>
    <property type="match status" value="1"/>
</dbReference>
<feature type="transmembrane region" description="Helical" evidence="6">
    <location>
        <begin position="529"/>
        <end position="551"/>
    </location>
</feature>
<feature type="transmembrane region" description="Helical" evidence="6">
    <location>
        <begin position="448"/>
        <end position="472"/>
    </location>
</feature>
<keyword evidence="4 6" id="KW-1133">Transmembrane helix</keyword>
<evidence type="ECO:0000259" key="7">
    <source>
        <dbReference type="Pfam" id="PF05425"/>
    </source>
</evidence>
<evidence type="ECO:0000256" key="1">
    <source>
        <dbReference type="ARBA" id="ARBA00004651"/>
    </source>
</evidence>
<dbReference type="Pfam" id="PF09678">
    <property type="entry name" value="Caa3_CtaG"/>
    <property type="match status" value="1"/>
</dbReference>
<feature type="transmembrane region" description="Helical" evidence="6">
    <location>
        <begin position="493"/>
        <end position="517"/>
    </location>
</feature>